<protein>
    <submittedName>
        <fullName evidence="1">Uncharacterized protein</fullName>
    </submittedName>
</protein>
<dbReference type="OrthoDB" id="2973319at2"/>
<name>A0A1V2ACI8_9BACI</name>
<dbReference type="AlphaFoldDB" id="A0A1V2ACI8"/>
<organism evidence="1 2">
    <name type="scientific">Domibacillus epiphyticus</name>
    <dbReference type="NCBI Taxonomy" id="1714355"/>
    <lineage>
        <taxon>Bacteria</taxon>
        <taxon>Bacillati</taxon>
        <taxon>Bacillota</taxon>
        <taxon>Bacilli</taxon>
        <taxon>Bacillales</taxon>
        <taxon>Bacillaceae</taxon>
        <taxon>Domibacillus</taxon>
    </lineage>
</organism>
<keyword evidence="2" id="KW-1185">Reference proteome</keyword>
<evidence type="ECO:0000313" key="2">
    <source>
        <dbReference type="Proteomes" id="UP000188613"/>
    </source>
</evidence>
<dbReference type="EMBL" id="MSFI01000001">
    <property type="protein sequence ID" value="OMP68716.1"/>
    <property type="molecule type" value="Genomic_DNA"/>
</dbReference>
<dbReference type="Proteomes" id="UP000188613">
    <property type="component" value="Unassembled WGS sequence"/>
</dbReference>
<reference evidence="1 2" key="1">
    <citation type="submission" date="2016-12" db="EMBL/GenBank/DDBJ databases">
        <title>Domibacillus sp. SAB 38T whole genome sequencing.</title>
        <authorList>
            <person name="Verma A."/>
            <person name="Ojha A.K."/>
            <person name="Krishnamurthi S."/>
        </authorList>
    </citation>
    <scope>NUCLEOTIDE SEQUENCE [LARGE SCALE GENOMIC DNA]</scope>
    <source>
        <strain evidence="1 2">SAB 38</strain>
    </source>
</reference>
<proteinExistence type="predicted"/>
<comment type="caution">
    <text evidence="1">The sequence shown here is derived from an EMBL/GenBank/DDBJ whole genome shotgun (WGS) entry which is preliminary data.</text>
</comment>
<evidence type="ECO:0000313" key="1">
    <source>
        <dbReference type="EMBL" id="OMP68716.1"/>
    </source>
</evidence>
<accession>A0A1V2ACI8</accession>
<gene>
    <name evidence="1" type="ORF">BTO28_01315</name>
</gene>
<sequence>MPEITKEEIMGKNPDGLEAYLRKSYDGEAYAIHLSEVDEIIKSSLHIGQKVIVTYDWIYITGPPSGTALKMRIVEE</sequence>